<accession>A0A8J2WXQ7</accession>
<organism evidence="2 3">
    <name type="scientific">Pelagomonas calceolata</name>
    <dbReference type="NCBI Taxonomy" id="35677"/>
    <lineage>
        <taxon>Eukaryota</taxon>
        <taxon>Sar</taxon>
        <taxon>Stramenopiles</taxon>
        <taxon>Ochrophyta</taxon>
        <taxon>Pelagophyceae</taxon>
        <taxon>Pelagomonadales</taxon>
        <taxon>Pelagomonadaceae</taxon>
        <taxon>Pelagomonas</taxon>
    </lineage>
</organism>
<reference evidence="2" key="1">
    <citation type="submission" date="2021-11" db="EMBL/GenBank/DDBJ databases">
        <authorList>
            <consortium name="Genoscope - CEA"/>
            <person name="William W."/>
        </authorList>
    </citation>
    <scope>NUCLEOTIDE SEQUENCE</scope>
</reference>
<evidence type="ECO:0000313" key="3">
    <source>
        <dbReference type="Proteomes" id="UP000789595"/>
    </source>
</evidence>
<sequence length="301" mass="30959">MLRPSNSATSLGSMDSKGDASTGSEGLYDWTAPRFGGLSVASEPKPELTLADGARFPEFRPDDGSLFAAASPDARRRRPAGAASSPGAQQRAIGRPAAAAPAPAARSARSLVGPLVNEFADAVAREIGERVRATLDAEVGSDRLERFLAADRTCPRCAAREKAAAPAPSPSPPAPPPDEGSLNDVRQGLAGALAKLSTLEGRQLCGNQTVRRQRAIQGKMAKLDGQWGGDFSNVTHAVAELQRVVASHQYAVADLGALRGNLIALAHSVDALEKRTAVKNGEAPPPAPAAPAAEDGAEGGV</sequence>
<feature type="region of interest" description="Disordered" evidence="1">
    <location>
        <begin position="54"/>
        <end position="108"/>
    </location>
</feature>
<feature type="compositionally biased region" description="Low complexity" evidence="1">
    <location>
        <begin position="80"/>
        <end position="108"/>
    </location>
</feature>
<name>A0A8J2WXQ7_9STRA</name>
<dbReference type="Proteomes" id="UP000789595">
    <property type="component" value="Unassembled WGS sequence"/>
</dbReference>
<dbReference type="AlphaFoldDB" id="A0A8J2WXQ7"/>
<comment type="caution">
    <text evidence="2">The sequence shown here is derived from an EMBL/GenBank/DDBJ whole genome shotgun (WGS) entry which is preliminary data.</text>
</comment>
<protein>
    <submittedName>
        <fullName evidence="2">Uncharacterized protein</fullName>
    </submittedName>
</protein>
<feature type="region of interest" description="Disordered" evidence="1">
    <location>
        <begin position="159"/>
        <end position="184"/>
    </location>
</feature>
<feature type="compositionally biased region" description="Polar residues" evidence="1">
    <location>
        <begin position="1"/>
        <end position="24"/>
    </location>
</feature>
<feature type="region of interest" description="Disordered" evidence="1">
    <location>
        <begin position="276"/>
        <end position="301"/>
    </location>
</feature>
<feature type="region of interest" description="Disordered" evidence="1">
    <location>
        <begin position="1"/>
        <end position="28"/>
    </location>
</feature>
<keyword evidence="3" id="KW-1185">Reference proteome</keyword>
<gene>
    <name evidence="2" type="ORF">PECAL_2P32560</name>
</gene>
<evidence type="ECO:0000313" key="2">
    <source>
        <dbReference type="EMBL" id="CAH0370105.1"/>
    </source>
</evidence>
<feature type="compositionally biased region" description="Pro residues" evidence="1">
    <location>
        <begin position="167"/>
        <end position="178"/>
    </location>
</feature>
<dbReference type="EMBL" id="CAKKNE010000002">
    <property type="protein sequence ID" value="CAH0370105.1"/>
    <property type="molecule type" value="Genomic_DNA"/>
</dbReference>
<evidence type="ECO:0000256" key="1">
    <source>
        <dbReference type="SAM" id="MobiDB-lite"/>
    </source>
</evidence>
<proteinExistence type="predicted"/>